<dbReference type="Pfam" id="PF07727">
    <property type="entry name" value="RVT_2"/>
    <property type="match status" value="1"/>
</dbReference>
<dbReference type="SUPFAM" id="SSF56672">
    <property type="entry name" value="DNA/RNA polymerases"/>
    <property type="match status" value="1"/>
</dbReference>
<organism evidence="2 3">
    <name type="scientific">Cicer arietinum</name>
    <name type="common">Chickpea</name>
    <name type="synonym">Garbanzo</name>
    <dbReference type="NCBI Taxonomy" id="3827"/>
    <lineage>
        <taxon>Eukaryota</taxon>
        <taxon>Viridiplantae</taxon>
        <taxon>Streptophyta</taxon>
        <taxon>Embryophyta</taxon>
        <taxon>Tracheophyta</taxon>
        <taxon>Spermatophyta</taxon>
        <taxon>Magnoliopsida</taxon>
        <taxon>eudicotyledons</taxon>
        <taxon>Gunneridae</taxon>
        <taxon>Pentapetalae</taxon>
        <taxon>rosids</taxon>
        <taxon>fabids</taxon>
        <taxon>Fabales</taxon>
        <taxon>Fabaceae</taxon>
        <taxon>Papilionoideae</taxon>
        <taxon>50 kb inversion clade</taxon>
        <taxon>NPAAA clade</taxon>
        <taxon>Hologalegina</taxon>
        <taxon>IRL clade</taxon>
        <taxon>Cicereae</taxon>
        <taxon>Cicer</taxon>
    </lineage>
</organism>
<dbReference type="STRING" id="3827.A0A3Q7XQF7"/>
<dbReference type="OrthoDB" id="1426928at2759"/>
<dbReference type="Proteomes" id="UP000087171">
    <property type="component" value="Unplaced"/>
</dbReference>
<dbReference type="InterPro" id="IPR043502">
    <property type="entry name" value="DNA/RNA_pol_sf"/>
</dbReference>
<evidence type="ECO:0000313" key="3">
    <source>
        <dbReference type="RefSeq" id="XP_027185961.1"/>
    </source>
</evidence>
<dbReference type="PaxDb" id="3827-XP_004513496.1"/>
<keyword evidence="2" id="KW-1185">Reference proteome</keyword>
<evidence type="ECO:0000313" key="2">
    <source>
        <dbReference type="Proteomes" id="UP000087171"/>
    </source>
</evidence>
<name>A0A3Q7XQF7_CICAR</name>
<dbReference type="RefSeq" id="XP_027185961.1">
    <property type="nucleotide sequence ID" value="XM_027330160.1"/>
</dbReference>
<dbReference type="AlphaFoldDB" id="A0A3Q7XQF7"/>
<sequence>MFLHSDLVDDVYMKLPPDLSISNRNLTSIDFTIILIYVDDLLIVGDDLVEVNIVKEVLHSKLSIKDLGPLKYFLGFEIARSSNDISICQRKYSLDLLEDTRLLACKPISTPMDPTLELHLTSSLLF</sequence>
<gene>
    <name evidence="3" type="primary">LOC113783963</name>
</gene>
<feature type="domain" description="Reverse transcriptase Ty1/copia-type" evidence="1">
    <location>
        <begin position="33"/>
        <end position="113"/>
    </location>
</feature>
<evidence type="ECO:0000259" key="1">
    <source>
        <dbReference type="Pfam" id="PF07727"/>
    </source>
</evidence>
<proteinExistence type="predicted"/>
<accession>A0A3Q7XQF7</accession>
<reference evidence="3" key="1">
    <citation type="submission" date="2025-08" db="UniProtKB">
        <authorList>
            <consortium name="RefSeq"/>
        </authorList>
    </citation>
    <scope>IDENTIFICATION</scope>
    <source>
        <tissue evidence="3">Etiolated seedlings</tissue>
    </source>
</reference>
<dbReference type="InterPro" id="IPR013103">
    <property type="entry name" value="RVT_2"/>
</dbReference>
<protein>
    <submittedName>
        <fullName evidence="3">Uncharacterized protein LOC113783963</fullName>
    </submittedName>
</protein>